<dbReference type="Pfam" id="PF00535">
    <property type="entry name" value="Glycos_transf_2"/>
    <property type="match status" value="1"/>
</dbReference>
<dbReference type="PATRIC" id="fig|537010.4.peg.1059"/>
<comment type="caution">
    <text evidence="2">The sequence shown here is derived from an EMBL/GenBank/DDBJ whole genome shotgun (WGS) entry which is preliminary data.</text>
</comment>
<evidence type="ECO:0000259" key="1">
    <source>
        <dbReference type="Pfam" id="PF00535"/>
    </source>
</evidence>
<proteinExistence type="predicted"/>
<dbReference type="AlphaFoldDB" id="G9XJL5"/>
<evidence type="ECO:0000313" key="2">
    <source>
        <dbReference type="EMBL" id="EHL08159.1"/>
    </source>
</evidence>
<dbReference type="PANTHER" id="PTHR43630">
    <property type="entry name" value="POLY-BETA-1,6-N-ACETYL-D-GLUCOSAMINE SYNTHASE"/>
    <property type="match status" value="1"/>
</dbReference>
<dbReference type="HOGENOM" id="CLU_024575_0_0_9"/>
<reference evidence="2 3" key="1">
    <citation type="submission" date="2011-08" db="EMBL/GenBank/DDBJ databases">
        <authorList>
            <person name="Weinstock G."/>
            <person name="Sodergren E."/>
            <person name="Clifton S."/>
            <person name="Fulton L."/>
            <person name="Fulton B."/>
            <person name="Courtney L."/>
            <person name="Fronick C."/>
            <person name="Harrison M."/>
            <person name="Strong C."/>
            <person name="Farmer C."/>
            <person name="Delahaunty K."/>
            <person name="Markovic C."/>
            <person name="Hall O."/>
            <person name="Minx P."/>
            <person name="Tomlinson C."/>
            <person name="Mitreva M."/>
            <person name="Hou S."/>
            <person name="Chen J."/>
            <person name="Wollam A."/>
            <person name="Pepin K.H."/>
            <person name="Johnson M."/>
            <person name="Bhonagiri V."/>
            <person name="Zhang X."/>
            <person name="Suruliraj S."/>
            <person name="Warren W."/>
            <person name="Chinwalla A."/>
            <person name="Mardis E.R."/>
            <person name="Wilson R.K."/>
        </authorList>
    </citation>
    <scope>NUCLEOTIDE SEQUENCE [LARGE SCALE GENOMIC DNA]</scope>
    <source>
        <strain evidence="2 3">DP7</strain>
    </source>
</reference>
<protein>
    <recommendedName>
        <fullName evidence="1">Glycosyltransferase 2-like domain-containing protein</fullName>
    </recommendedName>
</protein>
<feature type="domain" description="Glycosyltransferase 2-like" evidence="1">
    <location>
        <begin position="307"/>
        <end position="441"/>
    </location>
</feature>
<dbReference type="Gene3D" id="3.90.550.10">
    <property type="entry name" value="Spore Coat Polysaccharide Biosynthesis Protein SpsA, Chain A"/>
    <property type="match status" value="2"/>
</dbReference>
<name>G9XJL5_DESHA</name>
<dbReference type="SUPFAM" id="SSF53448">
    <property type="entry name" value="Nucleotide-diphospho-sugar transferases"/>
    <property type="match status" value="2"/>
</dbReference>
<organism evidence="2 3">
    <name type="scientific">Desulfitobacterium hafniense DP7</name>
    <dbReference type="NCBI Taxonomy" id="537010"/>
    <lineage>
        <taxon>Bacteria</taxon>
        <taxon>Bacillati</taxon>
        <taxon>Bacillota</taxon>
        <taxon>Clostridia</taxon>
        <taxon>Eubacteriales</taxon>
        <taxon>Desulfitobacteriaceae</taxon>
        <taxon>Desulfitobacterium</taxon>
    </lineage>
</organism>
<gene>
    <name evidence="2" type="ORF">HMPREF0322_01146</name>
</gene>
<dbReference type="PANTHER" id="PTHR43630:SF2">
    <property type="entry name" value="GLYCOSYLTRANSFERASE"/>
    <property type="match status" value="1"/>
</dbReference>
<dbReference type="EMBL" id="AFZX01000030">
    <property type="protein sequence ID" value="EHL08159.1"/>
    <property type="molecule type" value="Genomic_DNA"/>
</dbReference>
<dbReference type="InterPro" id="IPR029044">
    <property type="entry name" value="Nucleotide-diphossugar_trans"/>
</dbReference>
<evidence type="ECO:0000313" key="3">
    <source>
        <dbReference type="Proteomes" id="UP000004416"/>
    </source>
</evidence>
<dbReference type="CDD" id="cd00761">
    <property type="entry name" value="Glyco_tranf_GTA_type"/>
    <property type="match status" value="1"/>
</dbReference>
<dbReference type="Proteomes" id="UP000004416">
    <property type="component" value="Unassembled WGS sequence"/>
</dbReference>
<sequence>MCLISLKREKVMEKKRVLIGSPIRQSPHVLKEFLDSLRGLEQGELELNYIFVDDNESEESSRLLVNFEEEGLATLIKGDKGEKRPGDYVCDDITHHWRDHLIQKVAGYKNLMIEKALEWGYDYLFLVDSDLVLHPATLRHLVSTGKEIISEIFWTAWYPGSREMPNVWLYDHYDMSPRQRGEKLSQKDLDIRAQGFIDQLRIPGVYEVGGLGACTLLSRQALQAGISFSEIKNLTLWGEDRHFCVRANALGLSLWVDTHYPAYHIYRESSMAGVEEFKAVCRGEKPPGQGSCTVQEQHKPKLTLSMVMKNEATKDLARVLREHRHYIDAAVIIDDGSTDNSVELCLSILQGIPLQIIENSASKFANEVELRKQQWRATVATNPEWILNLDADEVFENRFRQEVRMLIEDPDTDVWYFRLYDFWDESHYREDEYWNAHSTYRPFLLRYRPGFVAEWHEVAQHCGRFPKSIKTLPYKLSSLRLKHLGWADPKHRMAKYQRYMELDPEARYGWKEQYESILDPNPRLVKWEE</sequence>
<accession>G9XJL5</accession>
<dbReference type="InterPro" id="IPR001173">
    <property type="entry name" value="Glyco_trans_2-like"/>
</dbReference>